<accession>A0A2R6S4P1</accession>
<evidence type="ECO:0000313" key="3">
    <source>
        <dbReference type="EMBL" id="PSS37236.1"/>
    </source>
</evidence>
<keyword evidence="1" id="KW-0812">Transmembrane</keyword>
<dbReference type="InterPro" id="IPR045338">
    <property type="entry name" value="DUF6535"/>
</dbReference>
<feature type="transmembrane region" description="Helical" evidence="1">
    <location>
        <begin position="153"/>
        <end position="171"/>
    </location>
</feature>
<dbReference type="OrthoDB" id="3219854at2759"/>
<dbReference type="Proteomes" id="UP000186601">
    <property type="component" value="Unassembled WGS sequence"/>
</dbReference>
<reference evidence="3 4" key="1">
    <citation type="submission" date="2018-02" db="EMBL/GenBank/DDBJ databases">
        <title>Genome sequence of the basidiomycete white-rot fungus Phlebia centrifuga.</title>
        <authorList>
            <person name="Granchi Z."/>
            <person name="Peng M."/>
            <person name="de Vries R.P."/>
            <person name="Hilden K."/>
            <person name="Makela M.R."/>
            <person name="Grigoriev I."/>
            <person name="Riley R."/>
        </authorList>
    </citation>
    <scope>NUCLEOTIDE SEQUENCE [LARGE SCALE GENOMIC DNA]</scope>
    <source>
        <strain evidence="3 4">FBCC195</strain>
    </source>
</reference>
<protein>
    <recommendedName>
        <fullName evidence="2">DUF6535 domain-containing protein</fullName>
    </recommendedName>
</protein>
<organism evidence="3 4">
    <name type="scientific">Hermanssonia centrifuga</name>
    <dbReference type="NCBI Taxonomy" id="98765"/>
    <lineage>
        <taxon>Eukaryota</taxon>
        <taxon>Fungi</taxon>
        <taxon>Dikarya</taxon>
        <taxon>Basidiomycota</taxon>
        <taxon>Agaricomycotina</taxon>
        <taxon>Agaricomycetes</taxon>
        <taxon>Polyporales</taxon>
        <taxon>Meruliaceae</taxon>
        <taxon>Hermanssonia</taxon>
    </lineage>
</organism>
<gene>
    <name evidence="3" type="ORF">PHLCEN_2v925</name>
</gene>
<proteinExistence type="predicted"/>
<feature type="transmembrane region" description="Helical" evidence="1">
    <location>
        <begin position="238"/>
        <end position="260"/>
    </location>
</feature>
<dbReference type="Pfam" id="PF20153">
    <property type="entry name" value="DUF6535"/>
    <property type="match status" value="1"/>
</dbReference>
<feature type="domain" description="DUF6535" evidence="2">
    <location>
        <begin position="32"/>
        <end position="231"/>
    </location>
</feature>
<keyword evidence="1" id="KW-1133">Transmembrane helix</keyword>
<feature type="transmembrane region" description="Helical" evidence="1">
    <location>
        <begin position="209"/>
        <end position="232"/>
    </location>
</feature>
<name>A0A2R6S4P1_9APHY</name>
<keyword evidence="4" id="KW-1185">Reference proteome</keyword>
<dbReference type="AlphaFoldDB" id="A0A2R6S4P1"/>
<dbReference type="EMBL" id="MLYV02000070">
    <property type="protein sequence ID" value="PSS37236.1"/>
    <property type="molecule type" value="Genomic_DNA"/>
</dbReference>
<evidence type="ECO:0000256" key="1">
    <source>
        <dbReference type="SAM" id="Phobius"/>
    </source>
</evidence>
<keyword evidence="1" id="KW-0472">Membrane</keyword>
<evidence type="ECO:0000259" key="2">
    <source>
        <dbReference type="Pfam" id="PF20153"/>
    </source>
</evidence>
<comment type="caution">
    <text evidence="3">The sequence shown here is derived from an EMBL/GenBank/DDBJ whole genome shotgun (WGS) entry which is preliminary data.</text>
</comment>
<evidence type="ECO:0000313" key="4">
    <source>
        <dbReference type="Proteomes" id="UP000186601"/>
    </source>
</evidence>
<feature type="transmembrane region" description="Helical" evidence="1">
    <location>
        <begin position="272"/>
        <end position="299"/>
    </location>
</feature>
<sequence length="714" mass="79760">MSSYDRAHSEVSILVWMMEFSEIPYQEVHPIWEEALDAASKHDKAIIDGWKDELANLLIFVRATTFRVKAQFDNAEKAGLFSGVVTAFTIYSLPMLQEDPADASAKLLAQISLQLSSLTVANGFINSSSSSLNFPNLGATFAPTDAAVAINTLWIVSLVLSLMSAFFAILVQQWLRNIPATPSHLTAWQSIRMQHLRHQSLNRWYVPEIMALLPSLLQVAVILFLFGFHFLIPPAFTSTFIGVLSVFMILFLMSTILPFLDTTCPYKSPFVLAMLVSYQCLKILLFPIIIIIVICAIVADMTAPSTMTTTKTLKMLGLYQSLNVHEFWTNRERPILAADAADAQALCSALYKLPRSSLSKMTKRLSELSNKMRAQVALRWIALDLGNCNYEEDFTGPNRPRPEVLARLDRQIADRFKDILLAALPQSWAHDTQSSSSICILTILCEMRKWADKEFQSRVTRLLLAIRDAQSPALAITQPSFAAIMPTKLICSYCMDDPFVFGPEESFNTLRWANDIVSSVAKNVDEGQSIKIGQVSLVLNSSATALFLASAHSAILGDASTRSQIRNLLRMLAGLMISKRNSIAKLCSKARFGTPRNWYSEHVQRPLVAICRFLKDTAANKAIPARERRLGLSSKLWWSLQELCKDQGILQELDADVYLQDLEDVPLSSGDGDMMLGAYLDFWCLVDFEPCEGFSVPVVQYPDLSQVQHAAERE</sequence>
<dbReference type="STRING" id="98765.A0A2R6S4P1"/>